<name>A0A1Z2XUH9_9FIRM</name>
<reference evidence="2 4" key="3">
    <citation type="submission" date="2020-11" db="EMBL/GenBank/DDBJ databases">
        <title>Closed and high quality bacterial genomes of the OMM12 community.</title>
        <authorList>
            <person name="Marbouty M."/>
            <person name="Lamy-Besnier Q."/>
            <person name="Debarbieux L."/>
            <person name="Koszul R."/>
        </authorList>
    </citation>
    <scope>NUCLEOTIDE SEQUENCE [LARGE SCALE GENOMIC DNA]</scope>
    <source>
        <strain evidence="2 4">KB18</strain>
    </source>
</reference>
<evidence type="ECO:0000313" key="4">
    <source>
        <dbReference type="Proteomes" id="UP000596035"/>
    </source>
</evidence>
<proteinExistence type="predicted"/>
<dbReference type="EMBL" id="CP021422">
    <property type="protein sequence ID" value="ASB42080.1"/>
    <property type="molecule type" value="Genomic_DNA"/>
</dbReference>
<dbReference type="KEGG" id="amur:ADH66_16285"/>
<evidence type="ECO:0008006" key="5">
    <source>
        <dbReference type="Google" id="ProtNLM"/>
    </source>
</evidence>
<organism evidence="2 4">
    <name type="scientific">Acutalibacter muris</name>
    <dbReference type="NCBI Taxonomy" id="1796620"/>
    <lineage>
        <taxon>Bacteria</taxon>
        <taxon>Bacillati</taxon>
        <taxon>Bacillota</taxon>
        <taxon>Clostridia</taxon>
        <taxon>Eubacteriales</taxon>
        <taxon>Acutalibacteraceae</taxon>
        <taxon>Acutalibacter</taxon>
    </lineage>
</organism>
<evidence type="ECO:0000313" key="3">
    <source>
        <dbReference type="Proteomes" id="UP000196710"/>
    </source>
</evidence>
<accession>A0A1Z2XUH9</accession>
<evidence type="ECO:0000313" key="1">
    <source>
        <dbReference type="EMBL" id="ASB42080.1"/>
    </source>
</evidence>
<protein>
    <recommendedName>
        <fullName evidence="5">DUF3221 domain-containing protein</fullName>
    </recommendedName>
</protein>
<evidence type="ECO:0000313" key="2">
    <source>
        <dbReference type="EMBL" id="QQR31350.1"/>
    </source>
</evidence>
<dbReference type="AlphaFoldDB" id="A0A1Z2XUH9"/>
<reference evidence="3" key="2">
    <citation type="submission" date="2017-05" db="EMBL/GenBank/DDBJ databases">
        <title>Improved OligoMM genomes.</title>
        <authorList>
            <person name="Garzetti D."/>
        </authorList>
    </citation>
    <scope>NUCLEOTIDE SEQUENCE [LARGE SCALE GENOMIC DNA]</scope>
    <source>
        <strain evidence="3">KB18</strain>
    </source>
</reference>
<keyword evidence="3" id="KW-1185">Reference proteome</keyword>
<dbReference type="RefSeq" id="WP_066538683.1">
    <property type="nucleotide sequence ID" value="NZ_CP021422.1"/>
</dbReference>
<dbReference type="EMBL" id="CP065321">
    <property type="protein sequence ID" value="QQR31350.1"/>
    <property type="molecule type" value="Genomic_DNA"/>
</dbReference>
<gene>
    <name evidence="1" type="ORF">ADH66_16285</name>
    <name evidence="2" type="ORF">I5Q82_06675</name>
</gene>
<sequence>MRKRVGIAAVILVCVMIGAGWLAVVSGAEKDGPVIYTTLSIDRIAEKFHDEDGYYLTVALEDWLIEDYNLSYDRITFKTEQEVYDKVSPGDIYAGVTLKIREPEQCSNGDIRAVLKWKRNDLCEIVLLGQKAGT</sequence>
<reference evidence="1" key="1">
    <citation type="journal article" date="2017" name="Genome Announc.">
        <title>High-Quality Whole-Genome Sequences of the Oligo-Mouse-Microbiota Bacterial Community.</title>
        <authorList>
            <person name="Garzetti D."/>
            <person name="Brugiroux S."/>
            <person name="Bunk B."/>
            <person name="Pukall R."/>
            <person name="McCoy K.D."/>
            <person name="Macpherson A.J."/>
            <person name="Stecher B."/>
        </authorList>
    </citation>
    <scope>NUCLEOTIDE SEQUENCE</scope>
    <source>
        <strain evidence="1">KB18</strain>
    </source>
</reference>
<dbReference type="Proteomes" id="UP000196710">
    <property type="component" value="Chromosome"/>
</dbReference>
<dbReference type="Proteomes" id="UP000596035">
    <property type="component" value="Chromosome"/>
</dbReference>